<dbReference type="PROSITE" id="PS50851">
    <property type="entry name" value="CHEW"/>
    <property type="match status" value="1"/>
</dbReference>
<dbReference type="EMBL" id="JACIEW010000002">
    <property type="protein sequence ID" value="MBB4051425.1"/>
    <property type="molecule type" value="Genomic_DNA"/>
</dbReference>
<protein>
    <submittedName>
        <fullName evidence="2">Purine-binding chemotaxis protein CheW</fullName>
    </submittedName>
</protein>
<organism evidence="2 3">
    <name type="scientific">Devosia subaequoris</name>
    <dbReference type="NCBI Taxonomy" id="395930"/>
    <lineage>
        <taxon>Bacteria</taxon>
        <taxon>Pseudomonadati</taxon>
        <taxon>Pseudomonadota</taxon>
        <taxon>Alphaproteobacteria</taxon>
        <taxon>Hyphomicrobiales</taxon>
        <taxon>Devosiaceae</taxon>
        <taxon>Devosia</taxon>
    </lineage>
</organism>
<gene>
    <name evidence="2" type="ORF">GGR20_001061</name>
</gene>
<name>A0A7W6IKV3_9HYPH</name>
<dbReference type="GO" id="GO:0005829">
    <property type="term" value="C:cytosol"/>
    <property type="evidence" value="ECO:0007669"/>
    <property type="project" value="TreeGrafter"/>
</dbReference>
<dbReference type="RefSeq" id="WP_183310184.1">
    <property type="nucleotide sequence ID" value="NZ_JACIEW010000002.1"/>
</dbReference>
<evidence type="ECO:0000313" key="2">
    <source>
        <dbReference type="EMBL" id="MBB4051425.1"/>
    </source>
</evidence>
<accession>A0A7W6IKV3</accession>
<evidence type="ECO:0000313" key="3">
    <source>
        <dbReference type="Proteomes" id="UP000547011"/>
    </source>
</evidence>
<dbReference type="Gene3D" id="2.30.30.40">
    <property type="entry name" value="SH3 Domains"/>
    <property type="match status" value="1"/>
</dbReference>
<dbReference type="Gene3D" id="2.40.50.180">
    <property type="entry name" value="CheA-289, Domain 4"/>
    <property type="match status" value="1"/>
</dbReference>
<sequence>MSALPKNLEDEFETPPGAEVNADTRQFITFACAGQNFGVDIMSMREIRNWSPVTPLPGRKPDVLGVIEIRGRVVPIHDMALRIGCSSERSTQHEGQVILVLKVAGHDMGLLVDSVSDIIDIKADDILPVPQIEGSAARFLGGIARQGDTLVAILDEETVLREAVEIAGAKTVLSHETTDDDSGSDVDEAEFVFVDEIQA</sequence>
<feature type="domain" description="CheW-like" evidence="1">
    <location>
        <begin position="24"/>
        <end position="165"/>
    </location>
</feature>
<dbReference type="SMART" id="SM00260">
    <property type="entry name" value="CheW"/>
    <property type="match status" value="1"/>
</dbReference>
<dbReference type="GO" id="GO:0007165">
    <property type="term" value="P:signal transduction"/>
    <property type="evidence" value="ECO:0007669"/>
    <property type="project" value="InterPro"/>
</dbReference>
<keyword evidence="3" id="KW-1185">Reference proteome</keyword>
<comment type="caution">
    <text evidence="2">The sequence shown here is derived from an EMBL/GenBank/DDBJ whole genome shotgun (WGS) entry which is preliminary data.</text>
</comment>
<dbReference type="SUPFAM" id="SSF50341">
    <property type="entry name" value="CheW-like"/>
    <property type="match status" value="1"/>
</dbReference>
<dbReference type="InterPro" id="IPR036061">
    <property type="entry name" value="CheW-like_dom_sf"/>
</dbReference>
<dbReference type="PANTHER" id="PTHR22617:SF23">
    <property type="entry name" value="CHEMOTAXIS PROTEIN CHEW"/>
    <property type="match status" value="1"/>
</dbReference>
<proteinExistence type="predicted"/>
<dbReference type="GO" id="GO:0006935">
    <property type="term" value="P:chemotaxis"/>
    <property type="evidence" value="ECO:0007669"/>
    <property type="project" value="InterPro"/>
</dbReference>
<dbReference type="InterPro" id="IPR002545">
    <property type="entry name" value="CheW-lke_dom"/>
</dbReference>
<dbReference type="InterPro" id="IPR039315">
    <property type="entry name" value="CheW"/>
</dbReference>
<evidence type="ECO:0000259" key="1">
    <source>
        <dbReference type="PROSITE" id="PS50851"/>
    </source>
</evidence>
<dbReference type="Pfam" id="PF01584">
    <property type="entry name" value="CheW"/>
    <property type="match status" value="1"/>
</dbReference>
<dbReference type="AlphaFoldDB" id="A0A7W6IKV3"/>
<dbReference type="Proteomes" id="UP000547011">
    <property type="component" value="Unassembled WGS sequence"/>
</dbReference>
<dbReference type="PANTHER" id="PTHR22617">
    <property type="entry name" value="CHEMOTAXIS SENSOR HISTIDINE KINASE-RELATED"/>
    <property type="match status" value="1"/>
</dbReference>
<reference evidence="2 3" key="1">
    <citation type="submission" date="2020-08" db="EMBL/GenBank/DDBJ databases">
        <title>Genomic Encyclopedia of Type Strains, Phase IV (KMG-IV): sequencing the most valuable type-strain genomes for metagenomic binning, comparative biology and taxonomic classification.</title>
        <authorList>
            <person name="Goeker M."/>
        </authorList>
    </citation>
    <scope>NUCLEOTIDE SEQUENCE [LARGE SCALE GENOMIC DNA]</scope>
    <source>
        <strain evidence="2 3">DSM 23447</strain>
    </source>
</reference>